<dbReference type="PANTHER" id="PTHR13989">
    <property type="entry name" value="REPLICATION PROTEIN A-RELATED"/>
    <property type="match status" value="1"/>
</dbReference>
<dbReference type="GeneID" id="110816215"/>
<keyword evidence="7" id="KW-0539">Nucleus</keyword>
<proteinExistence type="evidence at transcript level"/>
<comment type="subcellular location">
    <subcellularLocation>
        <location evidence="2">Chromosome</location>
        <location evidence="2">Telomere</location>
    </subcellularLocation>
    <subcellularLocation>
        <location evidence="1">Nucleus</location>
    </subcellularLocation>
</comment>
<feature type="domain" description="OB" evidence="9">
    <location>
        <begin position="44"/>
        <end position="128"/>
    </location>
</feature>
<evidence type="ECO:0000256" key="5">
    <source>
        <dbReference type="ARBA" id="ARBA00022895"/>
    </source>
</evidence>
<dbReference type="InterPro" id="IPR012340">
    <property type="entry name" value="NA-bd_OB-fold"/>
</dbReference>
<evidence type="ECO:0000256" key="2">
    <source>
        <dbReference type="ARBA" id="ARBA00004574"/>
    </source>
</evidence>
<evidence type="ECO:0000256" key="8">
    <source>
        <dbReference type="ARBA" id="ARBA00030039"/>
    </source>
</evidence>
<dbReference type="InterPro" id="IPR004365">
    <property type="entry name" value="NA-bd_OB_tRNA"/>
</dbReference>
<dbReference type="RefSeq" id="XP_021899997.1">
    <property type="nucleotide sequence ID" value="XM_022044305.1"/>
</dbReference>
<organism evidence="10">
    <name type="scientific">Carica papaya</name>
    <name type="common">Papaya</name>
    <dbReference type="NCBI Taxonomy" id="3649"/>
    <lineage>
        <taxon>Eukaryota</taxon>
        <taxon>Viridiplantae</taxon>
        <taxon>Streptophyta</taxon>
        <taxon>Embryophyta</taxon>
        <taxon>Tracheophyta</taxon>
        <taxon>Spermatophyta</taxon>
        <taxon>Magnoliopsida</taxon>
        <taxon>eudicotyledons</taxon>
        <taxon>Gunneridae</taxon>
        <taxon>Pentapetalae</taxon>
        <taxon>rosids</taxon>
        <taxon>malvids</taxon>
        <taxon>Brassicales</taxon>
        <taxon>Caricaceae</taxon>
        <taxon>Carica</taxon>
    </lineage>
</organism>
<dbReference type="KEGG" id="cpap:110816215"/>
<sequence length="154" mass="17462">MFPSKMEPHMKLLAFDFTSLTQTRSHSKSFTRKGIPISRVESLGTVVSRDLKPSRFLKFKLDDGTGCIACILWLNQLSSNQNPSTVRLIAQVANHLAEEIKMGRVARVRGRVTGYRGRIQITVSDIVIERDPNAQILHWLECIRLARKVLDSCK</sequence>
<dbReference type="Gene3D" id="2.40.50.140">
    <property type="entry name" value="Nucleic acid-binding proteins"/>
    <property type="match status" value="1"/>
</dbReference>
<evidence type="ECO:0000313" key="10">
    <source>
        <dbReference type="EMBL" id="AFP73237.1"/>
    </source>
</evidence>
<evidence type="ECO:0000256" key="4">
    <source>
        <dbReference type="ARBA" id="ARBA00022454"/>
    </source>
</evidence>
<keyword evidence="5" id="KW-0779">Telomere</keyword>
<evidence type="ECO:0000256" key="3">
    <source>
        <dbReference type="ARBA" id="ARBA00017411"/>
    </source>
</evidence>
<protein>
    <recommendedName>
        <fullName evidence="3">CST complex subunit STN1</fullName>
    </recommendedName>
    <alternativeName>
        <fullName evidence="8">Suppressor of cdc thirteen homolog</fullName>
    </alternativeName>
</protein>
<dbReference type="GO" id="GO:0005634">
    <property type="term" value="C:nucleus"/>
    <property type="evidence" value="ECO:0007669"/>
    <property type="project" value="UniProtKB-SubCell"/>
</dbReference>
<keyword evidence="4" id="KW-0158">Chromosome</keyword>
<dbReference type="OrthoDB" id="77828at2759"/>
<name>J7GKA8_CARPA</name>
<dbReference type="SUPFAM" id="SSF50249">
    <property type="entry name" value="Nucleic acid-binding proteins"/>
    <property type="match status" value="1"/>
</dbReference>
<reference evidence="10" key="1">
    <citation type="journal article" date="2012" name="Front. Plant Sci.">
        <title>Selaginella moellendorffii telomeres: conserved and unique features in an ancient land plant lineage.</title>
        <authorList>
            <person name="Shakirov E.V."/>
            <person name="Shippen D.E."/>
        </authorList>
    </citation>
    <scope>NUCLEOTIDE SEQUENCE</scope>
</reference>
<keyword evidence="6" id="KW-0238">DNA-binding</keyword>
<dbReference type="GO" id="GO:0000781">
    <property type="term" value="C:chromosome, telomeric region"/>
    <property type="evidence" value="ECO:0007669"/>
    <property type="project" value="UniProtKB-SubCell"/>
</dbReference>
<evidence type="ECO:0000259" key="9">
    <source>
        <dbReference type="Pfam" id="PF01336"/>
    </source>
</evidence>
<reference evidence="10" key="2">
    <citation type="submission" date="2012-06" db="EMBL/GenBank/DDBJ databases">
        <authorList>
            <person name="Shakirov E."/>
        </authorList>
    </citation>
    <scope>NUCLEOTIDE SEQUENCE</scope>
</reference>
<evidence type="ECO:0000256" key="7">
    <source>
        <dbReference type="ARBA" id="ARBA00023242"/>
    </source>
</evidence>
<dbReference type="AlphaFoldDB" id="J7GKA8"/>
<dbReference type="Pfam" id="PF01336">
    <property type="entry name" value="tRNA_anti-codon"/>
    <property type="match status" value="1"/>
</dbReference>
<accession>J7GKA8</accession>
<evidence type="ECO:0000256" key="6">
    <source>
        <dbReference type="ARBA" id="ARBA00023125"/>
    </source>
</evidence>
<dbReference type="InterPro" id="IPR040260">
    <property type="entry name" value="RFA2-like"/>
</dbReference>
<dbReference type="EMBL" id="JX198688">
    <property type="protein sequence ID" value="AFP73237.1"/>
    <property type="molecule type" value="mRNA"/>
</dbReference>
<dbReference type="GO" id="GO:0003677">
    <property type="term" value="F:DNA binding"/>
    <property type="evidence" value="ECO:0007669"/>
    <property type="project" value="UniProtKB-KW"/>
</dbReference>
<evidence type="ECO:0000256" key="1">
    <source>
        <dbReference type="ARBA" id="ARBA00004123"/>
    </source>
</evidence>
<dbReference type="PANTHER" id="PTHR13989:SF33">
    <property type="entry name" value="CST COMPLEX SUBUNIT STN1"/>
    <property type="match status" value="1"/>
</dbReference>